<geneLocation type="plasmid" evidence="1">
    <name>pP12375-1FII</name>
</geneLocation>
<keyword evidence="1" id="KW-0614">Plasmid</keyword>
<reference evidence="1" key="1">
    <citation type="submission" date="2019-12" db="EMBL/GenBank/DDBJ databases">
        <authorList>
            <person name="Zhou D."/>
        </authorList>
    </citation>
    <scope>NUCLEOTIDE SEQUENCE</scope>
    <source>
        <strain evidence="1">P12375</strain>
        <plasmid evidence="1">pP12375-1FII</plasmid>
    </source>
</reference>
<protein>
    <submittedName>
        <fullName evidence="1">Uncharacterized protein</fullName>
    </submittedName>
</protein>
<name>A0A7D5G0I4_9ENTR</name>
<dbReference type="AlphaFoldDB" id="A0A7D5G0I4"/>
<organism evidence="1">
    <name type="scientific">Leclercia adecarboxylata</name>
    <dbReference type="NCBI Taxonomy" id="83655"/>
    <lineage>
        <taxon>Bacteria</taxon>
        <taxon>Pseudomonadati</taxon>
        <taxon>Pseudomonadota</taxon>
        <taxon>Gammaproteobacteria</taxon>
        <taxon>Enterobacterales</taxon>
        <taxon>Enterobacteriaceae</taxon>
        <taxon>Leclercia</taxon>
    </lineage>
</organism>
<accession>A0A7D5G0I4</accession>
<proteinExistence type="predicted"/>
<evidence type="ECO:0000313" key="1">
    <source>
        <dbReference type="EMBL" id="QLG00855.1"/>
    </source>
</evidence>
<sequence>MGHKELIDTLISEGHQKVTLFCGHLRTDDGAMNVHFIISEDGDTVARNLHEAGGYSGWTLCDWPVSHPSGSNLEEIWALNLSDREVSIASLDLFAGW</sequence>
<dbReference type="EMBL" id="MN821366">
    <property type="protein sequence ID" value="QLG00855.1"/>
    <property type="molecule type" value="Genomic_DNA"/>
</dbReference>